<dbReference type="CDD" id="cd00756">
    <property type="entry name" value="MoaE"/>
    <property type="match status" value="1"/>
</dbReference>
<dbReference type="RefSeq" id="WP_125753811.1">
    <property type="nucleotide sequence ID" value="NZ_JBHTON010000045.1"/>
</dbReference>
<dbReference type="Gene3D" id="3.90.1170.40">
    <property type="entry name" value="Molybdopterin biosynthesis MoaE subunit"/>
    <property type="match status" value="1"/>
</dbReference>
<dbReference type="Proteomes" id="UP001597252">
    <property type="component" value="Unassembled WGS sequence"/>
</dbReference>
<dbReference type="InterPro" id="IPR036563">
    <property type="entry name" value="MoaE_sf"/>
</dbReference>
<organism evidence="1 2">
    <name type="scientific">Lacticaseibacillus baoqingensis</name>
    <dbReference type="NCBI Taxonomy" id="2486013"/>
    <lineage>
        <taxon>Bacteria</taxon>
        <taxon>Bacillati</taxon>
        <taxon>Bacillota</taxon>
        <taxon>Bacilli</taxon>
        <taxon>Lactobacillales</taxon>
        <taxon>Lactobacillaceae</taxon>
        <taxon>Lacticaseibacillus</taxon>
    </lineage>
</organism>
<evidence type="ECO:0000313" key="2">
    <source>
        <dbReference type="Proteomes" id="UP001597252"/>
    </source>
</evidence>
<dbReference type="Pfam" id="PF02391">
    <property type="entry name" value="MoaE"/>
    <property type="match status" value="1"/>
</dbReference>
<sequence>MTHIAITHQPLDAAVLMQTLMAPQYGGIDIFIGTVRQMTGEIETTAIDYSAYVPMAVKEMQKLAAPYLAQGFEVTMVHRIGHLELGDLAVFIGVAAPHRAEAFAACRDLIDRLKQTVPIWKKEYDTDKIRFGGLED</sequence>
<dbReference type="InterPro" id="IPR003448">
    <property type="entry name" value="Mopterin_biosynth_MoaE"/>
</dbReference>
<comment type="caution">
    <text evidence="1">The sequence shown here is derived from an EMBL/GenBank/DDBJ whole genome shotgun (WGS) entry which is preliminary data.</text>
</comment>
<evidence type="ECO:0000313" key="1">
    <source>
        <dbReference type="EMBL" id="MFD1485870.1"/>
    </source>
</evidence>
<dbReference type="SUPFAM" id="SSF54690">
    <property type="entry name" value="Molybdopterin synthase subunit MoaE"/>
    <property type="match status" value="1"/>
</dbReference>
<name>A0ABW4E7N2_9LACO</name>
<gene>
    <name evidence="1" type="ORF">ACFQ5J_11595</name>
</gene>
<reference evidence="2" key="1">
    <citation type="journal article" date="2019" name="Int. J. Syst. Evol. Microbiol.">
        <title>The Global Catalogue of Microorganisms (GCM) 10K type strain sequencing project: providing services to taxonomists for standard genome sequencing and annotation.</title>
        <authorList>
            <consortium name="The Broad Institute Genomics Platform"/>
            <consortium name="The Broad Institute Genome Sequencing Center for Infectious Disease"/>
            <person name="Wu L."/>
            <person name="Ma J."/>
        </authorList>
    </citation>
    <scope>NUCLEOTIDE SEQUENCE [LARGE SCALE GENOMIC DNA]</scope>
    <source>
        <strain evidence="2">CCM 8903</strain>
    </source>
</reference>
<proteinExistence type="predicted"/>
<protein>
    <submittedName>
        <fullName evidence="1">Molybdenum cofactor biosynthesis protein MoaE</fullName>
    </submittedName>
</protein>
<dbReference type="PANTHER" id="PTHR23404">
    <property type="entry name" value="MOLYBDOPTERIN SYNTHASE RELATED"/>
    <property type="match status" value="1"/>
</dbReference>
<accession>A0ABW4E7N2</accession>
<dbReference type="EMBL" id="JBHTON010000045">
    <property type="protein sequence ID" value="MFD1485870.1"/>
    <property type="molecule type" value="Genomic_DNA"/>
</dbReference>
<keyword evidence="2" id="KW-1185">Reference proteome</keyword>